<dbReference type="InterPro" id="IPR005561">
    <property type="entry name" value="ANTAR"/>
</dbReference>
<dbReference type="Gene3D" id="3.30.450.40">
    <property type="match status" value="1"/>
</dbReference>
<organism evidence="4 5">
    <name type="scientific">Actinomadura gamaensis</name>
    <dbReference type="NCBI Taxonomy" id="1763541"/>
    <lineage>
        <taxon>Bacteria</taxon>
        <taxon>Bacillati</taxon>
        <taxon>Actinomycetota</taxon>
        <taxon>Actinomycetes</taxon>
        <taxon>Streptosporangiales</taxon>
        <taxon>Thermomonosporaceae</taxon>
        <taxon>Actinomadura</taxon>
    </lineage>
</organism>
<dbReference type="SUPFAM" id="SSF55781">
    <property type="entry name" value="GAF domain-like"/>
    <property type="match status" value="1"/>
</dbReference>
<dbReference type="SMART" id="SM01012">
    <property type="entry name" value="ANTAR"/>
    <property type="match status" value="1"/>
</dbReference>
<proteinExistence type="predicted"/>
<dbReference type="Proteomes" id="UP001595872">
    <property type="component" value="Unassembled WGS sequence"/>
</dbReference>
<keyword evidence="1" id="KW-0805">Transcription regulation</keyword>
<feature type="domain" description="ANTAR" evidence="3">
    <location>
        <begin position="171"/>
        <end position="226"/>
    </location>
</feature>
<comment type="caution">
    <text evidence="4">The sequence shown here is derived from an EMBL/GenBank/DDBJ whole genome shotgun (WGS) entry which is preliminary data.</text>
</comment>
<gene>
    <name evidence="4" type="ORF">ACFPCY_32235</name>
</gene>
<evidence type="ECO:0000313" key="4">
    <source>
        <dbReference type="EMBL" id="MFC4912012.1"/>
    </source>
</evidence>
<keyword evidence="2" id="KW-0804">Transcription</keyword>
<sequence>MAGVGEGEARVWGLIAASARRRGAPISAQDGCDACARALSVDGVGMSLIAGGRLEPVCVTGDLSRDLLEAELMTGDGPSAEAVITGGPVLVPDLRRDEYRRRWPVFAATAQDTAVRAVFAFPLLLGAARIAVLVLCRNRPAPLTPGQHTDALVFADAIMALLLNEQAGLGEQALPAESLALGPELHQAAGMVSEQLDCPIEDAMVRLRAHAFAHGVPVTQVAQEVIERRLRFTPDVSSQG</sequence>
<reference evidence="5" key="1">
    <citation type="journal article" date="2019" name="Int. J. Syst. Evol. Microbiol.">
        <title>The Global Catalogue of Microorganisms (GCM) 10K type strain sequencing project: providing services to taxonomists for standard genome sequencing and annotation.</title>
        <authorList>
            <consortium name="The Broad Institute Genomics Platform"/>
            <consortium name="The Broad Institute Genome Sequencing Center for Infectious Disease"/>
            <person name="Wu L."/>
            <person name="Ma J."/>
        </authorList>
    </citation>
    <scope>NUCLEOTIDE SEQUENCE [LARGE SCALE GENOMIC DNA]</scope>
    <source>
        <strain evidence="5">KLKA75</strain>
    </source>
</reference>
<evidence type="ECO:0000256" key="2">
    <source>
        <dbReference type="ARBA" id="ARBA00023163"/>
    </source>
</evidence>
<evidence type="ECO:0000313" key="5">
    <source>
        <dbReference type="Proteomes" id="UP001595872"/>
    </source>
</evidence>
<accession>A0ABV9U6J5</accession>
<dbReference type="EMBL" id="JBHSIT010000011">
    <property type="protein sequence ID" value="MFC4912012.1"/>
    <property type="molecule type" value="Genomic_DNA"/>
</dbReference>
<dbReference type="RefSeq" id="WP_378261521.1">
    <property type="nucleotide sequence ID" value="NZ_JBHSIT010000011.1"/>
</dbReference>
<dbReference type="InterPro" id="IPR036388">
    <property type="entry name" value="WH-like_DNA-bd_sf"/>
</dbReference>
<evidence type="ECO:0000256" key="1">
    <source>
        <dbReference type="ARBA" id="ARBA00023015"/>
    </source>
</evidence>
<dbReference type="InterPro" id="IPR003018">
    <property type="entry name" value="GAF"/>
</dbReference>
<dbReference type="Pfam" id="PF13185">
    <property type="entry name" value="GAF_2"/>
    <property type="match status" value="1"/>
</dbReference>
<protein>
    <submittedName>
        <fullName evidence="4">GAF and ANTAR domain-containing protein</fullName>
    </submittedName>
</protein>
<dbReference type="Gene3D" id="1.10.10.10">
    <property type="entry name" value="Winged helix-like DNA-binding domain superfamily/Winged helix DNA-binding domain"/>
    <property type="match status" value="1"/>
</dbReference>
<dbReference type="InterPro" id="IPR029016">
    <property type="entry name" value="GAF-like_dom_sf"/>
</dbReference>
<evidence type="ECO:0000259" key="3">
    <source>
        <dbReference type="SMART" id="SM01012"/>
    </source>
</evidence>
<keyword evidence="5" id="KW-1185">Reference proteome</keyword>
<name>A0ABV9U6J5_9ACTN</name>